<dbReference type="Pfam" id="PF02940">
    <property type="entry name" value="mRNA_triPase"/>
    <property type="match status" value="1"/>
</dbReference>
<feature type="domain" description="mRNA triphosphatase Cet1-like" evidence="5">
    <location>
        <begin position="9"/>
        <end position="62"/>
    </location>
</feature>
<dbReference type="GO" id="GO:0140818">
    <property type="term" value="F:mRNA 5'-triphosphate monophosphatase activity"/>
    <property type="evidence" value="ECO:0007669"/>
    <property type="project" value="UniProtKB-EC"/>
</dbReference>
<name>A0A059F154_9MICR</name>
<evidence type="ECO:0000256" key="2">
    <source>
        <dbReference type="ARBA" id="ARBA00022801"/>
    </source>
</evidence>
<evidence type="ECO:0000256" key="1">
    <source>
        <dbReference type="ARBA" id="ARBA00022664"/>
    </source>
</evidence>
<keyword evidence="2" id="KW-0378">Hydrolase</keyword>
<dbReference type="HOGENOM" id="CLU_188773_0_0_1"/>
<sequence>MNSMPFSIDRDIKDLIHNSLKKILGKKDENIEIEARHGIIMDKVTGSRIDINAQHPFIFSTKNS</sequence>
<dbReference type="EC" id="3.6.1.74" evidence="3"/>
<dbReference type="EMBL" id="KK365167">
    <property type="protein sequence ID" value="KCZ80696.1"/>
    <property type="molecule type" value="Genomic_DNA"/>
</dbReference>
<proteinExistence type="predicted"/>
<comment type="catalytic activity">
    <reaction evidence="4">
        <text>a 5'-end triphospho-ribonucleoside in mRNA + H2O = a 5'-end diphospho-ribonucleoside in mRNA + phosphate + H(+)</text>
        <dbReference type="Rhea" id="RHEA:67004"/>
        <dbReference type="Rhea" id="RHEA-COMP:17164"/>
        <dbReference type="Rhea" id="RHEA-COMP:17165"/>
        <dbReference type="ChEBI" id="CHEBI:15377"/>
        <dbReference type="ChEBI" id="CHEBI:15378"/>
        <dbReference type="ChEBI" id="CHEBI:43474"/>
        <dbReference type="ChEBI" id="CHEBI:167616"/>
        <dbReference type="ChEBI" id="CHEBI:167618"/>
        <dbReference type="EC" id="3.6.1.74"/>
    </reaction>
    <physiologicalReaction direction="left-to-right" evidence="4">
        <dbReference type="Rhea" id="RHEA:67005"/>
    </physiologicalReaction>
</comment>
<reference evidence="6 7" key="2">
    <citation type="submission" date="2014-03" db="EMBL/GenBank/DDBJ databases">
        <title>The Genome Sequence of Anncaliia algerae insect isolate PRA339.</title>
        <authorList>
            <consortium name="The Broad Institute Genome Sequencing Platform"/>
            <consortium name="The Broad Institute Genome Sequencing Center for Infectious Disease"/>
            <person name="Cuomo C."/>
            <person name="Becnel J."/>
            <person name="Sanscrainte N."/>
            <person name="Walker B."/>
            <person name="Young S.K."/>
            <person name="Zeng Q."/>
            <person name="Gargeya S."/>
            <person name="Fitzgerald M."/>
            <person name="Haas B."/>
            <person name="Abouelleil A."/>
            <person name="Alvarado L."/>
            <person name="Arachchi H.M."/>
            <person name="Berlin A.M."/>
            <person name="Chapman S.B."/>
            <person name="Dewar J."/>
            <person name="Goldberg J."/>
            <person name="Griggs A."/>
            <person name="Gujja S."/>
            <person name="Hansen M."/>
            <person name="Howarth C."/>
            <person name="Imamovic A."/>
            <person name="Larimer J."/>
            <person name="McCowan C."/>
            <person name="Murphy C."/>
            <person name="Neiman D."/>
            <person name="Pearson M."/>
            <person name="Priest M."/>
            <person name="Roberts A."/>
            <person name="Saif S."/>
            <person name="Shea T."/>
            <person name="Sisk P."/>
            <person name="Sykes S."/>
            <person name="Wortman J."/>
            <person name="Nusbaum C."/>
            <person name="Birren B."/>
        </authorList>
    </citation>
    <scope>NUCLEOTIDE SEQUENCE [LARGE SCALE GENOMIC DNA]</scope>
    <source>
        <strain evidence="6 7">PRA339</strain>
    </source>
</reference>
<evidence type="ECO:0000256" key="3">
    <source>
        <dbReference type="ARBA" id="ARBA00035028"/>
    </source>
</evidence>
<evidence type="ECO:0000313" key="6">
    <source>
        <dbReference type="EMBL" id="KCZ80696.1"/>
    </source>
</evidence>
<dbReference type="SUPFAM" id="SSF55154">
    <property type="entry name" value="CYTH-like phosphatases"/>
    <property type="match status" value="1"/>
</dbReference>
<dbReference type="InterPro" id="IPR033469">
    <property type="entry name" value="CYTH-like_dom_sf"/>
</dbReference>
<organism evidence="6 7">
    <name type="scientific">Anncaliia algerae PRA339</name>
    <dbReference type="NCBI Taxonomy" id="1288291"/>
    <lineage>
        <taxon>Eukaryota</taxon>
        <taxon>Fungi</taxon>
        <taxon>Fungi incertae sedis</taxon>
        <taxon>Microsporidia</taxon>
        <taxon>Tubulinosematoidea</taxon>
        <taxon>Tubulinosematidae</taxon>
        <taxon>Anncaliia</taxon>
    </lineage>
</organism>
<keyword evidence="7" id="KW-1185">Reference proteome</keyword>
<dbReference type="GO" id="GO:0006397">
    <property type="term" value="P:mRNA processing"/>
    <property type="evidence" value="ECO:0007669"/>
    <property type="project" value="UniProtKB-KW"/>
</dbReference>
<keyword evidence="1" id="KW-0507">mRNA processing</keyword>
<dbReference type="AlphaFoldDB" id="A0A059F154"/>
<dbReference type="InterPro" id="IPR037009">
    <property type="entry name" value="mRNA_triPase_Cet1_sf"/>
</dbReference>
<evidence type="ECO:0000256" key="4">
    <source>
        <dbReference type="ARBA" id="ARBA00047740"/>
    </source>
</evidence>
<gene>
    <name evidence="6" type="ORF">H312_01904</name>
</gene>
<evidence type="ECO:0000313" key="7">
    <source>
        <dbReference type="Proteomes" id="UP000030655"/>
    </source>
</evidence>
<dbReference type="Gene3D" id="3.20.100.10">
    <property type="entry name" value="mRNA triphosphatase Cet1-like"/>
    <property type="match status" value="1"/>
</dbReference>
<accession>A0A059F154</accession>
<dbReference type="Proteomes" id="UP000030655">
    <property type="component" value="Unassembled WGS sequence"/>
</dbReference>
<feature type="non-terminal residue" evidence="6">
    <location>
        <position position="64"/>
    </location>
</feature>
<reference evidence="7" key="1">
    <citation type="submission" date="2013-02" db="EMBL/GenBank/DDBJ databases">
        <authorList>
            <consortium name="The Broad Institute Genome Sequencing Platform"/>
            <person name="Cuomo C."/>
            <person name="Becnel J."/>
            <person name="Sanscrainte N."/>
            <person name="Walker B."/>
            <person name="Young S.K."/>
            <person name="Zeng Q."/>
            <person name="Gargeya S."/>
            <person name="Fitzgerald M."/>
            <person name="Haas B."/>
            <person name="Abouelleil A."/>
            <person name="Alvarado L."/>
            <person name="Arachchi H.M."/>
            <person name="Berlin A.M."/>
            <person name="Chapman S.B."/>
            <person name="Dewar J."/>
            <person name="Goldberg J."/>
            <person name="Griggs A."/>
            <person name="Gujja S."/>
            <person name="Hansen M."/>
            <person name="Howarth C."/>
            <person name="Imamovic A."/>
            <person name="Larimer J."/>
            <person name="McCowan C."/>
            <person name="Murphy C."/>
            <person name="Neiman D."/>
            <person name="Pearson M."/>
            <person name="Priest M."/>
            <person name="Roberts A."/>
            <person name="Saif S."/>
            <person name="Shea T."/>
            <person name="Sisk P."/>
            <person name="Sykes S."/>
            <person name="Wortman J."/>
            <person name="Nusbaum C."/>
            <person name="Birren B."/>
        </authorList>
    </citation>
    <scope>NUCLEOTIDE SEQUENCE [LARGE SCALE GENOMIC DNA]</scope>
    <source>
        <strain evidence="7">PRA339</strain>
    </source>
</reference>
<protein>
    <recommendedName>
        <fullName evidence="3">mRNA 5'-phosphatase</fullName>
        <ecNumber evidence="3">3.6.1.74</ecNumber>
    </recommendedName>
</protein>
<dbReference type="GO" id="GO:0004651">
    <property type="term" value="F:polynucleotide 5'-phosphatase activity"/>
    <property type="evidence" value="ECO:0007669"/>
    <property type="project" value="InterPro"/>
</dbReference>
<dbReference type="OrthoDB" id="272147at2759"/>
<dbReference type="VEuPathDB" id="MicrosporidiaDB:H312_01904"/>
<evidence type="ECO:0000259" key="5">
    <source>
        <dbReference type="Pfam" id="PF02940"/>
    </source>
</evidence>
<dbReference type="InterPro" id="IPR004206">
    <property type="entry name" value="mRNA_triPase_Cet1"/>
</dbReference>